<sequence length="632" mass="70733">MPGDVTSDAIGGAQLHATIADQVRQSMDDVHKQSTPIELQQSAEPGDEKFNHHLTEEFPSEEELITLRRVADRIPLKLFTIAFIEACERFSYYGTIIVYTNFIQWPLPEGSRTGAGGADGQSGALGKGQRASTGITTFNQFWQYCMPLLGAWVADEFWGRYKTITVALFIDILGHIILIMSAIPPVVTRPSSNSLAAMVIGILVIGFGTGGFKPNISPLIVEQLPLDRLRVKTLNSGERVIVDPAITINRVYNWFYMFINVGALIGQISMVYAEKYVGFWLSFLLPTSMLCICPLVMWWGRKRYERRPPGGSVLGKAVKTWFLAQKGRWHVNPYSTWRHMHDGTFWDNVKPSHFTPGTKPQWMTFDDAWVDELRRGFAACAVFLYFPIYWLSYNQLNNNLISQAAVMKLNGLPNDILTNLDPLALIIFIPICDFIVYPFLRRMKIKFTPIKKITAGFFTGAAAMVWATVIQVYIYRQSECGTHASGTTADGSQCEPVSINVWAQTGSYVLIALSEIFASITSLEYAFSKAPKNMRSMIQAVALFTTAISSAIGEAFVSLSADPLLVWNYGAMAVLAFVAGCVFWIEFRGLDREEDELNDLPEGKLFVEDLENTLSGPVKTDDKLEEEKKYHS</sequence>
<dbReference type="Proteomes" id="UP001174694">
    <property type="component" value="Unassembled WGS sequence"/>
</dbReference>
<evidence type="ECO:0000313" key="10">
    <source>
        <dbReference type="Proteomes" id="UP001174694"/>
    </source>
</evidence>
<organism evidence="9 10">
    <name type="scientific">Pleurostoma richardsiae</name>
    <dbReference type="NCBI Taxonomy" id="41990"/>
    <lineage>
        <taxon>Eukaryota</taxon>
        <taxon>Fungi</taxon>
        <taxon>Dikarya</taxon>
        <taxon>Ascomycota</taxon>
        <taxon>Pezizomycotina</taxon>
        <taxon>Sordariomycetes</taxon>
        <taxon>Sordariomycetidae</taxon>
        <taxon>Calosphaeriales</taxon>
        <taxon>Pleurostomataceae</taxon>
        <taxon>Pleurostoma</taxon>
    </lineage>
</organism>
<feature type="transmembrane region" description="Helical" evidence="8">
    <location>
        <begin position="376"/>
        <end position="393"/>
    </location>
</feature>
<accession>A0AA38RQX5</accession>
<feature type="transmembrane region" description="Helical" evidence="8">
    <location>
        <begin position="195"/>
        <end position="212"/>
    </location>
</feature>
<feature type="transmembrane region" description="Helical" evidence="8">
    <location>
        <begin position="422"/>
        <end position="440"/>
    </location>
</feature>
<evidence type="ECO:0000256" key="2">
    <source>
        <dbReference type="ARBA" id="ARBA00005982"/>
    </source>
</evidence>
<evidence type="ECO:0000256" key="7">
    <source>
        <dbReference type="RuleBase" id="RU003755"/>
    </source>
</evidence>
<dbReference type="SUPFAM" id="SSF103473">
    <property type="entry name" value="MFS general substrate transporter"/>
    <property type="match status" value="1"/>
</dbReference>
<dbReference type="FunFam" id="1.20.1250.20:FF:000085">
    <property type="entry name" value="MFS peptide transporter Ptr2"/>
    <property type="match status" value="1"/>
</dbReference>
<evidence type="ECO:0000256" key="3">
    <source>
        <dbReference type="ARBA" id="ARBA00022448"/>
    </source>
</evidence>
<gene>
    <name evidence="9" type="ORF">NKR23_g6379</name>
</gene>
<feature type="transmembrane region" description="Helical" evidence="8">
    <location>
        <begin position="452"/>
        <end position="474"/>
    </location>
</feature>
<comment type="similarity">
    <text evidence="2 7">Belongs to the major facilitator superfamily. Proton-dependent oligopeptide transporter (POT/PTR) (TC 2.A.17) family.</text>
</comment>
<dbReference type="Gene3D" id="1.20.1250.20">
    <property type="entry name" value="MFS general substrate transporter like domains"/>
    <property type="match status" value="1"/>
</dbReference>
<protein>
    <submittedName>
        <fullName evidence="9">Peptide transporter PTR2-A</fullName>
    </submittedName>
</protein>
<evidence type="ECO:0000256" key="4">
    <source>
        <dbReference type="ARBA" id="ARBA00022692"/>
    </source>
</evidence>
<dbReference type="InterPro" id="IPR036259">
    <property type="entry name" value="MFS_trans_sf"/>
</dbReference>
<comment type="subcellular location">
    <subcellularLocation>
        <location evidence="1 7">Membrane</location>
        <topology evidence="1 7">Multi-pass membrane protein</topology>
    </subcellularLocation>
</comment>
<keyword evidence="6 8" id="KW-0472">Membrane</keyword>
<keyword evidence="4 7" id="KW-0812">Transmembrane</keyword>
<keyword evidence="3 7" id="KW-0813">Transport</keyword>
<feature type="transmembrane region" description="Helical" evidence="8">
    <location>
        <begin position="508"/>
        <end position="528"/>
    </location>
</feature>
<reference evidence="9" key="1">
    <citation type="submission" date="2022-07" db="EMBL/GenBank/DDBJ databases">
        <title>Fungi with potential for degradation of polypropylene.</title>
        <authorList>
            <person name="Gostincar C."/>
        </authorList>
    </citation>
    <scope>NUCLEOTIDE SEQUENCE</scope>
    <source>
        <strain evidence="9">EXF-13308</strain>
    </source>
</reference>
<evidence type="ECO:0000256" key="6">
    <source>
        <dbReference type="ARBA" id="ARBA00023136"/>
    </source>
</evidence>
<proteinExistence type="inferred from homology"/>
<feature type="transmembrane region" description="Helical" evidence="8">
    <location>
        <begin position="254"/>
        <end position="273"/>
    </location>
</feature>
<dbReference type="GO" id="GO:0071916">
    <property type="term" value="F:dipeptide transmembrane transporter activity"/>
    <property type="evidence" value="ECO:0007669"/>
    <property type="project" value="UniProtKB-ARBA"/>
</dbReference>
<evidence type="ECO:0000313" key="9">
    <source>
        <dbReference type="EMBL" id="KAJ9143718.1"/>
    </source>
</evidence>
<evidence type="ECO:0000256" key="1">
    <source>
        <dbReference type="ARBA" id="ARBA00004141"/>
    </source>
</evidence>
<comment type="caution">
    <text evidence="9">The sequence shown here is derived from an EMBL/GenBank/DDBJ whole genome shotgun (WGS) entry which is preliminary data.</text>
</comment>
<name>A0AA38RQX5_9PEZI</name>
<feature type="transmembrane region" description="Helical" evidence="8">
    <location>
        <begin position="565"/>
        <end position="585"/>
    </location>
</feature>
<evidence type="ECO:0000256" key="5">
    <source>
        <dbReference type="ARBA" id="ARBA00022989"/>
    </source>
</evidence>
<dbReference type="PROSITE" id="PS01023">
    <property type="entry name" value="PTR2_2"/>
    <property type="match status" value="1"/>
</dbReference>
<dbReference type="GO" id="GO:0005886">
    <property type="term" value="C:plasma membrane"/>
    <property type="evidence" value="ECO:0007669"/>
    <property type="project" value="UniProtKB-ARBA"/>
</dbReference>
<dbReference type="Pfam" id="PF00854">
    <property type="entry name" value="PTR2"/>
    <property type="match status" value="1"/>
</dbReference>
<feature type="transmembrane region" description="Helical" evidence="8">
    <location>
        <begin position="279"/>
        <end position="299"/>
    </location>
</feature>
<dbReference type="AlphaFoldDB" id="A0AA38RQX5"/>
<keyword evidence="5 8" id="KW-1133">Transmembrane helix</keyword>
<evidence type="ECO:0000256" key="8">
    <source>
        <dbReference type="SAM" id="Phobius"/>
    </source>
</evidence>
<feature type="transmembrane region" description="Helical" evidence="8">
    <location>
        <begin position="164"/>
        <end position="183"/>
    </location>
</feature>
<dbReference type="EMBL" id="JANBVO010000018">
    <property type="protein sequence ID" value="KAJ9143718.1"/>
    <property type="molecule type" value="Genomic_DNA"/>
</dbReference>
<dbReference type="PANTHER" id="PTHR11654">
    <property type="entry name" value="OLIGOPEPTIDE TRANSPORTER-RELATED"/>
    <property type="match status" value="1"/>
</dbReference>
<dbReference type="InterPro" id="IPR018456">
    <property type="entry name" value="PTR2_symporter_CS"/>
</dbReference>
<dbReference type="InterPro" id="IPR000109">
    <property type="entry name" value="POT_fam"/>
</dbReference>
<keyword evidence="10" id="KW-1185">Reference proteome</keyword>
<feature type="transmembrane region" description="Helical" evidence="8">
    <location>
        <begin position="540"/>
        <end position="559"/>
    </location>
</feature>